<dbReference type="Pfam" id="PF02771">
    <property type="entry name" value="Acyl-CoA_dh_N"/>
    <property type="match status" value="1"/>
</dbReference>
<evidence type="ECO:0000256" key="3">
    <source>
        <dbReference type="ARBA" id="ARBA00022630"/>
    </source>
</evidence>
<organism evidence="10 11">
    <name type="scientific">Pseudonocardia xishanensis</name>
    <dbReference type="NCBI Taxonomy" id="630995"/>
    <lineage>
        <taxon>Bacteria</taxon>
        <taxon>Bacillati</taxon>
        <taxon>Actinomycetota</taxon>
        <taxon>Actinomycetes</taxon>
        <taxon>Pseudonocardiales</taxon>
        <taxon>Pseudonocardiaceae</taxon>
        <taxon>Pseudonocardia</taxon>
    </lineage>
</organism>
<dbReference type="Gene3D" id="2.40.110.10">
    <property type="entry name" value="Butyryl-CoA Dehydrogenase, subunit A, domain 2"/>
    <property type="match status" value="1"/>
</dbReference>
<accession>A0ABP8S054</accession>
<dbReference type="Pfam" id="PF00441">
    <property type="entry name" value="Acyl-CoA_dh_1"/>
    <property type="match status" value="1"/>
</dbReference>
<dbReference type="SUPFAM" id="SSF47203">
    <property type="entry name" value="Acyl-CoA dehydrogenase C-terminal domain-like"/>
    <property type="match status" value="1"/>
</dbReference>
<dbReference type="EMBL" id="BAABGT010000083">
    <property type="protein sequence ID" value="GAA4554636.1"/>
    <property type="molecule type" value="Genomic_DNA"/>
</dbReference>
<keyword evidence="5 6" id="KW-0560">Oxidoreductase</keyword>
<feature type="domain" description="Acyl-CoA dehydrogenase/oxidase N-terminal" evidence="9">
    <location>
        <begin position="40"/>
        <end position="124"/>
    </location>
</feature>
<evidence type="ECO:0000256" key="5">
    <source>
        <dbReference type="ARBA" id="ARBA00023002"/>
    </source>
</evidence>
<dbReference type="InterPro" id="IPR013786">
    <property type="entry name" value="AcylCoA_DH/ox_N"/>
</dbReference>
<dbReference type="PANTHER" id="PTHR43292">
    <property type="entry name" value="ACYL-COA DEHYDROGENASE"/>
    <property type="match status" value="1"/>
</dbReference>
<dbReference type="InterPro" id="IPR009075">
    <property type="entry name" value="AcylCo_DH/oxidase_C"/>
</dbReference>
<dbReference type="Pfam" id="PF02770">
    <property type="entry name" value="Acyl-CoA_dh_M"/>
    <property type="match status" value="1"/>
</dbReference>
<comment type="similarity">
    <text evidence="2 6">Belongs to the acyl-CoA dehydrogenase family.</text>
</comment>
<reference evidence="11" key="1">
    <citation type="journal article" date="2019" name="Int. J. Syst. Evol. Microbiol.">
        <title>The Global Catalogue of Microorganisms (GCM) 10K type strain sequencing project: providing services to taxonomists for standard genome sequencing and annotation.</title>
        <authorList>
            <consortium name="The Broad Institute Genomics Platform"/>
            <consortium name="The Broad Institute Genome Sequencing Center for Infectious Disease"/>
            <person name="Wu L."/>
            <person name="Ma J."/>
        </authorList>
    </citation>
    <scope>NUCLEOTIDE SEQUENCE [LARGE SCALE GENOMIC DNA]</scope>
    <source>
        <strain evidence="11">JCM 17906</strain>
    </source>
</reference>
<sequence length="414" mass="44173">MSALDVAAAVANSRRAPGERAHDWLLRHAAAYAGGEPAEADLDTARALMRELHRAGLLGVTWPTSAGGAGASEDDERAIVAELSRYQLPLRPFRVGLGTVGPTIVDIGTESQRARLCPGILAGEHVWCQLFSEPEAGSDLAGLRARAVPVDGGYRVAGRKVWTSGAETASHGALLARTDPDRSKHRGLTMLMLDMRQPGVTVSPLRDMSGRTHFNEVLLEDAFVPDDMVLGRPDDGWAVASRMLQHERVAVARGVGRDGAETRSVSFANVLRLHREHGDPRADVRADLVALFVGEHLVDLLKLRMSQEAEAGMDLGARESMAKLLLGRQDIEAARSAVRILGPTAVFDGGDADSRALILAVTSSPSLSIAGGTEEIQKNIVGERILGLPREPSTQQGRTFREIIAEGRAIGGGN</sequence>
<dbReference type="SUPFAM" id="SSF56645">
    <property type="entry name" value="Acyl-CoA dehydrogenase NM domain-like"/>
    <property type="match status" value="1"/>
</dbReference>
<dbReference type="InterPro" id="IPR006091">
    <property type="entry name" value="Acyl-CoA_Oxase/DH_mid-dom"/>
</dbReference>
<evidence type="ECO:0000259" key="9">
    <source>
        <dbReference type="Pfam" id="PF02771"/>
    </source>
</evidence>
<dbReference type="InterPro" id="IPR036250">
    <property type="entry name" value="AcylCo_DH-like_C"/>
</dbReference>
<feature type="domain" description="Acyl-CoA dehydrogenase/oxidase C-terminal" evidence="7">
    <location>
        <begin position="234"/>
        <end position="386"/>
    </location>
</feature>
<dbReference type="InterPro" id="IPR037069">
    <property type="entry name" value="AcylCoA_DH/ox_N_sf"/>
</dbReference>
<proteinExistence type="inferred from homology"/>
<dbReference type="Gene3D" id="1.20.140.10">
    <property type="entry name" value="Butyryl-CoA Dehydrogenase, subunit A, domain 3"/>
    <property type="match status" value="1"/>
</dbReference>
<evidence type="ECO:0000313" key="11">
    <source>
        <dbReference type="Proteomes" id="UP001501598"/>
    </source>
</evidence>
<evidence type="ECO:0000259" key="8">
    <source>
        <dbReference type="Pfam" id="PF02770"/>
    </source>
</evidence>
<gene>
    <name evidence="10" type="ORF">GCM10023175_53010</name>
</gene>
<dbReference type="Proteomes" id="UP001501598">
    <property type="component" value="Unassembled WGS sequence"/>
</dbReference>
<feature type="domain" description="Acyl-CoA oxidase/dehydrogenase middle" evidence="8">
    <location>
        <begin position="128"/>
        <end position="212"/>
    </location>
</feature>
<dbReference type="InterPro" id="IPR009100">
    <property type="entry name" value="AcylCoA_DH/oxidase_NM_dom_sf"/>
</dbReference>
<comment type="caution">
    <text evidence="10">The sequence shown here is derived from an EMBL/GenBank/DDBJ whole genome shotgun (WGS) entry which is preliminary data.</text>
</comment>
<dbReference type="PANTHER" id="PTHR43292:SF4">
    <property type="entry name" value="ACYL-COA DEHYDROGENASE FADE34"/>
    <property type="match status" value="1"/>
</dbReference>
<evidence type="ECO:0000256" key="4">
    <source>
        <dbReference type="ARBA" id="ARBA00022827"/>
    </source>
</evidence>
<comment type="cofactor">
    <cofactor evidence="1 6">
        <name>FAD</name>
        <dbReference type="ChEBI" id="CHEBI:57692"/>
    </cofactor>
</comment>
<dbReference type="Gene3D" id="1.10.540.10">
    <property type="entry name" value="Acyl-CoA dehydrogenase/oxidase, N-terminal domain"/>
    <property type="match status" value="1"/>
</dbReference>
<keyword evidence="4 6" id="KW-0274">FAD</keyword>
<evidence type="ECO:0000256" key="2">
    <source>
        <dbReference type="ARBA" id="ARBA00009347"/>
    </source>
</evidence>
<evidence type="ECO:0000259" key="7">
    <source>
        <dbReference type="Pfam" id="PF00441"/>
    </source>
</evidence>
<keyword evidence="3 6" id="KW-0285">Flavoprotein</keyword>
<dbReference type="InterPro" id="IPR052161">
    <property type="entry name" value="Mycobact_Acyl-CoA_DH"/>
</dbReference>
<protein>
    <submittedName>
        <fullName evidence="10">Acyl-CoA dehydrogenase family protein</fullName>
    </submittedName>
</protein>
<evidence type="ECO:0000256" key="1">
    <source>
        <dbReference type="ARBA" id="ARBA00001974"/>
    </source>
</evidence>
<evidence type="ECO:0000256" key="6">
    <source>
        <dbReference type="RuleBase" id="RU362125"/>
    </source>
</evidence>
<evidence type="ECO:0000313" key="10">
    <source>
        <dbReference type="EMBL" id="GAA4554636.1"/>
    </source>
</evidence>
<name>A0ABP8S054_9PSEU</name>
<keyword evidence="11" id="KW-1185">Reference proteome</keyword>
<dbReference type="InterPro" id="IPR046373">
    <property type="entry name" value="Acyl-CoA_Oxase/DH_mid-dom_sf"/>
</dbReference>